<feature type="transmembrane region" description="Helical" evidence="8">
    <location>
        <begin position="658"/>
        <end position="677"/>
    </location>
</feature>
<organism evidence="9 10">
    <name type="scientific">Hydra vulgaris</name>
    <name type="common">Hydra</name>
    <name type="synonym">Hydra attenuata</name>
    <dbReference type="NCBI Taxonomy" id="6087"/>
    <lineage>
        <taxon>Eukaryota</taxon>
        <taxon>Metazoa</taxon>
        <taxon>Cnidaria</taxon>
        <taxon>Hydrozoa</taxon>
        <taxon>Hydroidolina</taxon>
        <taxon>Anthoathecata</taxon>
        <taxon>Aplanulata</taxon>
        <taxon>Hydridae</taxon>
        <taxon>Hydra</taxon>
    </lineage>
</organism>
<feature type="transmembrane region" description="Helical" evidence="8">
    <location>
        <begin position="110"/>
        <end position="133"/>
    </location>
</feature>
<feature type="transmembrane region" description="Helical" evidence="8">
    <location>
        <begin position="373"/>
        <end position="393"/>
    </location>
</feature>
<feature type="transmembrane region" description="Helical" evidence="8">
    <location>
        <begin position="178"/>
        <end position="200"/>
    </location>
</feature>
<dbReference type="Gene3D" id="1.20.1250.20">
    <property type="entry name" value="MFS general substrate transporter like domains"/>
    <property type="match status" value="2"/>
</dbReference>
<evidence type="ECO:0000256" key="1">
    <source>
        <dbReference type="ARBA" id="ARBA00004141"/>
    </source>
</evidence>
<evidence type="ECO:0000256" key="3">
    <source>
        <dbReference type="ARBA" id="ARBA00022692"/>
    </source>
</evidence>
<feature type="transmembrane region" description="Helical" evidence="8">
    <location>
        <begin position="81"/>
        <end position="104"/>
    </location>
</feature>
<evidence type="ECO:0000256" key="8">
    <source>
        <dbReference type="SAM" id="Phobius"/>
    </source>
</evidence>
<proteinExistence type="inferred from homology"/>
<evidence type="ECO:0000256" key="4">
    <source>
        <dbReference type="ARBA" id="ARBA00022856"/>
    </source>
</evidence>
<gene>
    <name evidence="10" type="primary">LOC100198280</name>
</gene>
<dbReference type="PROSITE" id="PS01023">
    <property type="entry name" value="PTR2_2"/>
    <property type="match status" value="1"/>
</dbReference>
<reference evidence="10" key="1">
    <citation type="submission" date="2025-08" db="UniProtKB">
        <authorList>
            <consortium name="RefSeq"/>
        </authorList>
    </citation>
    <scope>IDENTIFICATION</scope>
</reference>
<feature type="transmembrane region" description="Helical" evidence="8">
    <location>
        <begin position="290"/>
        <end position="308"/>
    </location>
</feature>
<keyword evidence="7" id="KW-0813">Transport</keyword>
<keyword evidence="4" id="KW-0653">Protein transport</keyword>
<feature type="transmembrane region" description="Helical" evidence="8">
    <location>
        <begin position="340"/>
        <end position="361"/>
    </location>
</feature>
<dbReference type="RefSeq" id="XP_065671291.1">
    <property type="nucleotide sequence ID" value="XM_065815219.1"/>
</dbReference>
<keyword evidence="9" id="KW-1185">Reference proteome</keyword>
<keyword evidence="6 8" id="KW-0472">Membrane</keyword>
<protein>
    <submittedName>
        <fullName evidence="10">Solute carrier family 15 member 2 isoform X3</fullName>
    </submittedName>
</protein>
<evidence type="ECO:0000313" key="10">
    <source>
        <dbReference type="RefSeq" id="XP_065671291.1"/>
    </source>
</evidence>
<dbReference type="SUPFAM" id="SSF103473">
    <property type="entry name" value="MFS general substrate transporter"/>
    <property type="match status" value="1"/>
</dbReference>
<dbReference type="Proteomes" id="UP001652625">
    <property type="component" value="Chromosome 13"/>
</dbReference>
<keyword evidence="4" id="KW-0571">Peptide transport</keyword>
<feature type="transmembrane region" description="Helical" evidence="8">
    <location>
        <begin position="626"/>
        <end position="646"/>
    </location>
</feature>
<evidence type="ECO:0000256" key="6">
    <source>
        <dbReference type="ARBA" id="ARBA00023136"/>
    </source>
</evidence>
<sequence>MKKKAETVNYKASNDNVEIEQQNAEEVFDDRCCAQLKRFPGHTWAILMTELCERSSYYGVKTFLVLYLVSYLKMEKSTGKAVYHAFSMLSFFTGVIGAMVADSFTGKFKLIFWTLIVYSLSEVTITLTSLPFIGKNSSIGPLVGLFVMASATGNIKPCVAAFGGEQINQKDTSLLSKFFALFYMSVNVGALITTLFIPILRTTIKCFGDDCYPAIFGINTGLILLATFSFMIGSRFYTKVQPEGNMITTVAKIVWCALTSKKSPDAPRKQHWLYRADHKYSVTEIEDVKALLKVLVMYIPLPVFWALFLQTGSSWTLQAEQMDGEMFDGGFHLRSDQMQFFNPLLVLIMIPLFDMIIYPMLERCRIPLSPLKKMTIGMFLAAVAFVVCGLMQIKIQSVEEVAKPNPGKANVDFINASPCESLFINKEAFFNIELPYGKKSGYLSGQHGLQTLNIYGEKCFKNENYKHDVSVTFSPGVYQTAVININDEGTFNITVLNQYFPEVNVETADSNVRVIMVLDSNTTGIGNLTFQHYLDSEKNVLLTNFSSYNTSYTSLLADEYSIEFIENSGTKLEIKLPSIGKFGTFGAYTVLLKRPKNQLYSKTLVAEIYQDRAPTTVHRIMQLPQYVILTAAEIMFSVTGLEFAYSQSPASMKSVIQAFWIVTSAFGDLIVVILSVAKPVNGVDKEMFLYAGVMVVVAIIFALMSCFYYTYSDFSGNKTEVNPLDALEEDELELKKSVSSTHL</sequence>
<evidence type="ECO:0000313" key="9">
    <source>
        <dbReference type="Proteomes" id="UP001652625"/>
    </source>
</evidence>
<accession>A0ABM4DAB3</accession>
<feature type="transmembrane region" description="Helical" evidence="8">
    <location>
        <begin position="689"/>
        <end position="711"/>
    </location>
</feature>
<evidence type="ECO:0000256" key="5">
    <source>
        <dbReference type="ARBA" id="ARBA00022989"/>
    </source>
</evidence>
<comment type="subcellular location">
    <subcellularLocation>
        <location evidence="1 7">Membrane</location>
        <topology evidence="1 7">Multi-pass membrane protein</topology>
    </subcellularLocation>
</comment>
<dbReference type="InterPro" id="IPR000109">
    <property type="entry name" value="POT_fam"/>
</dbReference>
<dbReference type="PANTHER" id="PTHR11654">
    <property type="entry name" value="OLIGOPEPTIDE TRANSPORTER-RELATED"/>
    <property type="match status" value="1"/>
</dbReference>
<comment type="similarity">
    <text evidence="2 7">Belongs to the major facilitator superfamily. Proton-dependent oligopeptide transporter (POT/PTR) (TC 2.A.17) family.</text>
</comment>
<feature type="transmembrane region" description="Helical" evidence="8">
    <location>
        <begin position="212"/>
        <end position="232"/>
    </location>
</feature>
<keyword evidence="3 7" id="KW-0812">Transmembrane</keyword>
<name>A0ABM4DAB3_HYDVU</name>
<dbReference type="Pfam" id="PF00854">
    <property type="entry name" value="PTR2"/>
    <property type="match status" value="2"/>
</dbReference>
<evidence type="ECO:0000256" key="7">
    <source>
        <dbReference type="RuleBase" id="RU003755"/>
    </source>
</evidence>
<dbReference type="InterPro" id="IPR018456">
    <property type="entry name" value="PTR2_symporter_CS"/>
</dbReference>
<evidence type="ECO:0000256" key="2">
    <source>
        <dbReference type="ARBA" id="ARBA00005982"/>
    </source>
</evidence>
<dbReference type="InterPro" id="IPR036259">
    <property type="entry name" value="MFS_trans_sf"/>
</dbReference>
<dbReference type="GeneID" id="100198280"/>
<keyword evidence="5 8" id="KW-1133">Transmembrane helix</keyword>